<evidence type="ECO:0000313" key="2">
    <source>
        <dbReference type="EMBL" id="CAL1379888.1"/>
    </source>
</evidence>
<dbReference type="EMBL" id="OZ034817">
    <property type="protein sequence ID" value="CAL1379888.1"/>
    <property type="molecule type" value="Genomic_DNA"/>
</dbReference>
<evidence type="ECO:0000256" key="1">
    <source>
        <dbReference type="SAM" id="MobiDB-lite"/>
    </source>
</evidence>
<evidence type="ECO:0000313" key="3">
    <source>
        <dbReference type="Proteomes" id="UP001497516"/>
    </source>
</evidence>
<organism evidence="2 3">
    <name type="scientific">Linum trigynum</name>
    <dbReference type="NCBI Taxonomy" id="586398"/>
    <lineage>
        <taxon>Eukaryota</taxon>
        <taxon>Viridiplantae</taxon>
        <taxon>Streptophyta</taxon>
        <taxon>Embryophyta</taxon>
        <taxon>Tracheophyta</taxon>
        <taxon>Spermatophyta</taxon>
        <taxon>Magnoliopsida</taxon>
        <taxon>eudicotyledons</taxon>
        <taxon>Gunneridae</taxon>
        <taxon>Pentapetalae</taxon>
        <taxon>rosids</taxon>
        <taxon>fabids</taxon>
        <taxon>Malpighiales</taxon>
        <taxon>Linaceae</taxon>
        <taxon>Linum</taxon>
    </lineage>
</organism>
<proteinExistence type="predicted"/>
<dbReference type="Proteomes" id="UP001497516">
    <property type="component" value="Chromosome 4"/>
</dbReference>
<accession>A0AAV2E289</accession>
<protein>
    <submittedName>
        <fullName evidence="2">Uncharacterized protein</fullName>
    </submittedName>
</protein>
<gene>
    <name evidence="2" type="ORF">LTRI10_LOCUS21376</name>
</gene>
<sequence>MRRISSRPVSSGTPMSISRSNLPKGEMRLVPYVVRIGAADDADYREVAGGRHRRPAMALMTSSPPTVNATTSCLRRRLRVLAEEGVDERRGLG</sequence>
<dbReference type="AlphaFoldDB" id="A0AAV2E289"/>
<feature type="compositionally biased region" description="Polar residues" evidence="1">
    <location>
        <begin position="7"/>
        <end position="21"/>
    </location>
</feature>
<keyword evidence="3" id="KW-1185">Reference proteome</keyword>
<reference evidence="2 3" key="1">
    <citation type="submission" date="2024-04" db="EMBL/GenBank/DDBJ databases">
        <authorList>
            <person name="Fracassetti M."/>
        </authorList>
    </citation>
    <scope>NUCLEOTIDE SEQUENCE [LARGE SCALE GENOMIC DNA]</scope>
</reference>
<name>A0AAV2E289_9ROSI</name>
<feature type="region of interest" description="Disordered" evidence="1">
    <location>
        <begin position="1"/>
        <end position="22"/>
    </location>
</feature>